<accession>A0A3G1KM33</accession>
<organism evidence="1 2">
    <name type="scientific">Formimonas warabiya</name>
    <dbReference type="NCBI Taxonomy" id="1761012"/>
    <lineage>
        <taxon>Bacteria</taxon>
        <taxon>Bacillati</taxon>
        <taxon>Bacillota</taxon>
        <taxon>Clostridia</taxon>
        <taxon>Eubacteriales</taxon>
        <taxon>Peptococcaceae</taxon>
        <taxon>Candidatus Formimonas</taxon>
    </lineage>
</organism>
<proteinExistence type="predicted"/>
<dbReference type="Gene3D" id="2.30.110.10">
    <property type="entry name" value="Electron Transport, Fmn-binding Protein, Chain A"/>
    <property type="match status" value="1"/>
</dbReference>
<dbReference type="OrthoDB" id="9794935at2"/>
<name>A0A3G1KM33_FORW1</name>
<sequence length="167" mass="19414">MFREMRRKKQVLTLEESIQVMNRGTSGVLAVSGDDNYPYAVPLSYVYHDNKIFFHCAKTGHKLDAIARNEKVSFCVIDKDQVVPDEYTSYFRSVIVFGKARILEDEAEKRRALEILVERYSPNHEESRRLQAIEKEFSIVCMIELTIEYMSGKEAIELVKAKRLQTN</sequence>
<dbReference type="RefSeq" id="WP_148132649.1">
    <property type="nucleotide sequence ID" value="NZ_CP017634.1"/>
</dbReference>
<dbReference type="PANTHER" id="PTHR34071:SF2">
    <property type="entry name" value="FLAVIN-NUCLEOTIDE-BINDING PROTEIN"/>
    <property type="match status" value="1"/>
</dbReference>
<dbReference type="EMBL" id="CP017634">
    <property type="protein sequence ID" value="ATW23502.1"/>
    <property type="molecule type" value="Genomic_DNA"/>
</dbReference>
<evidence type="ECO:0000313" key="2">
    <source>
        <dbReference type="Proteomes" id="UP000323521"/>
    </source>
</evidence>
<dbReference type="AlphaFoldDB" id="A0A3G1KM33"/>
<evidence type="ECO:0000313" key="1">
    <source>
        <dbReference type="EMBL" id="ATW23502.1"/>
    </source>
</evidence>
<dbReference type="Pfam" id="PF12900">
    <property type="entry name" value="Pyridox_ox_2"/>
    <property type="match status" value="1"/>
</dbReference>
<dbReference type="Proteomes" id="UP000323521">
    <property type="component" value="Chromosome"/>
</dbReference>
<dbReference type="PANTHER" id="PTHR34071">
    <property type="entry name" value="5-NITROIMIDAZOLE ANTIBIOTICS RESISTANCE PROTEIN, NIMA-FAMILY-RELATED PROTEIN-RELATED"/>
    <property type="match status" value="1"/>
</dbReference>
<dbReference type="KEGG" id="fwa:DCMF_00665"/>
<dbReference type="InterPro" id="IPR012349">
    <property type="entry name" value="Split_barrel_FMN-bd"/>
</dbReference>
<dbReference type="SUPFAM" id="SSF50475">
    <property type="entry name" value="FMN-binding split barrel"/>
    <property type="match status" value="1"/>
</dbReference>
<protein>
    <submittedName>
        <fullName evidence="1">5-nitroimidazole antibiotic resistance protein</fullName>
    </submittedName>
</protein>
<keyword evidence="2" id="KW-1185">Reference proteome</keyword>
<dbReference type="InterPro" id="IPR024747">
    <property type="entry name" value="Pyridox_Oxase-rel"/>
</dbReference>
<gene>
    <name evidence="1" type="ORF">DCMF_00665</name>
</gene>
<reference evidence="1 2" key="1">
    <citation type="submission" date="2016-10" db="EMBL/GenBank/DDBJ databases">
        <title>Complete Genome Sequence of Peptococcaceae strain DCMF.</title>
        <authorList>
            <person name="Edwards R.J."/>
            <person name="Holland S.I."/>
            <person name="Deshpande N.P."/>
            <person name="Wong Y.K."/>
            <person name="Ertan H."/>
            <person name="Manefield M."/>
            <person name="Russell T.L."/>
            <person name="Lee M.J."/>
        </authorList>
    </citation>
    <scope>NUCLEOTIDE SEQUENCE [LARGE SCALE GENOMIC DNA]</scope>
    <source>
        <strain evidence="1 2">DCMF</strain>
    </source>
</reference>